<proteinExistence type="predicted"/>
<feature type="compositionally biased region" description="Pro residues" evidence="1">
    <location>
        <begin position="838"/>
        <end position="851"/>
    </location>
</feature>
<feature type="compositionally biased region" description="Basic and acidic residues" evidence="1">
    <location>
        <begin position="790"/>
        <end position="804"/>
    </location>
</feature>
<evidence type="ECO:0000256" key="1">
    <source>
        <dbReference type="SAM" id="MobiDB-lite"/>
    </source>
</evidence>
<feature type="compositionally biased region" description="Pro residues" evidence="1">
    <location>
        <begin position="295"/>
        <end position="324"/>
    </location>
</feature>
<feature type="transmembrane region" description="Helical" evidence="2">
    <location>
        <begin position="895"/>
        <end position="917"/>
    </location>
</feature>
<dbReference type="EMBL" id="JAWCTQ010000024">
    <property type="protein sequence ID" value="MDT9684188.1"/>
    <property type="molecule type" value="Genomic_DNA"/>
</dbReference>
<dbReference type="RefSeq" id="WP_315879247.1">
    <property type="nucleotide sequence ID" value="NZ_JAWCTQ010000024.1"/>
</dbReference>
<feature type="compositionally biased region" description="Basic and acidic residues" evidence="1">
    <location>
        <begin position="646"/>
        <end position="657"/>
    </location>
</feature>
<feature type="region of interest" description="Disordered" evidence="1">
    <location>
        <begin position="291"/>
        <end position="356"/>
    </location>
</feature>
<comment type="caution">
    <text evidence="3">The sequence shown here is derived from an EMBL/GenBank/DDBJ whole genome shotgun (WGS) entry which is preliminary data.</text>
</comment>
<organism evidence="3 4">
    <name type="scientific">Streptomyces tamarix</name>
    <dbReference type="NCBI Taxonomy" id="3078565"/>
    <lineage>
        <taxon>Bacteria</taxon>
        <taxon>Bacillati</taxon>
        <taxon>Actinomycetota</taxon>
        <taxon>Actinomycetes</taxon>
        <taxon>Kitasatosporales</taxon>
        <taxon>Streptomycetaceae</taxon>
        <taxon>Streptomyces</taxon>
    </lineage>
</organism>
<evidence type="ECO:0000313" key="3">
    <source>
        <dbReference type="EMBL" id="MDT9684188.1"/>
    </source>
</evidence>
<evidence type="ECO:0000313" key="4">
    <source>
        <dbReference type="Proteomes" id="UP001250181"/>
    </source>
</evidence>
<keyword evidence="2" id="KW-0812">Transmembrane</keyword>
<feature type="compositionally biased region" description="Basic and acidic residues" evidence="1">
    <location>
        <begin position="721"/>
        <end position="762"/>
    </location>
</feature>
<protein>
    <submittedName>
        <fullName evidence="3">Uncharacterized protein</fullName>
    </submittedName>
</protein>
<feature type="compositionally biased region" description="Gly residues" evidence="1">
    <location>
        <begin position="555"/>
        <end position="575"/>
    </location>
</feature>
<keyword evidence="2" id="KW-0472">Membrane</keyword>
<name>A0ABU3QN56_9ACTN</name>
<reference evidence="3 4" key="1">
    <citation type="submission" date="2023-09" db="EMBL/GenBank/DDBJ databases">
        <title>Streptomyces sp. nov.: A antagonism against Alternaria gaisen Producing Streptochlin, Isolated from Tamarix root soil.</title>
        <authorList>
            <person name="Chen Y."/>
        </authorList>
    </citation>
    <scope>NUCLEOTIDE SEQUENCE [LARGE SCALE GENOMIC DNA]</scope>
    <source>
        <strain evidence="3 4">TRM76323</strain>
    </source>
</reference>
<evidence type="ECO:0000256" key="2">
    <source>
        <dbReference type="SAM" id="Phobius"/>
    </source>
</evidence>
<feature type="compositionally biased region" description="Basic and acidic residues" evidence="1">
    <location>
        <begin position="852"/>
        <end position="873"/>
    </location>
</feature>
<sequence length="921" mass="95877">MSPHDRLVDQIVFRWDTDNLSGTTGFGPVAWSCAPELADAVFRMTAPLLRATGEATAPALLRLESGDQVLLVHRAPWRDAGGRASTVCHALMGPAPVLDPATCLGLHPWSWEGGDLPLAEVRGALPPVPEGALLPAADAGQRLLAGGLARVRRELVGAVAEFLRHPNAGFTLLDPSGGAAHRVLWGLYGIFGGQITRRWTFATHDTAESDGLRFVFVSRWTGEASGSTARRRTDPAERCGDRAEAVAERLVRHQLREEYAVGAALQRAADHHRATRGGPTTLLALAEAALSGLPPLDPPPRRPAAPPPRKAPAAGPRPSPPVPVVAPEWPVPSEDRPRVRRWLGGSPHRRGPADDELLGALRTGTGYETLTALVTEAADRWPSWNREQRAALCAVLLDRELFVTDRAGTARPADDVRAANAASLYRWAVRPLLDDPDLSARVTDLLPRLSTGPHRAARAAVQQITQGPAPGLPEPAWQALLRAATTPLPRPVADGPSDPTGERREAVAANRPATGADRWEDDGATEARPGRRPGADGPRGTAEGSWEGPVDRSGGRVGEGGSPGPGARGGAARPGGGDRGREGAASSRGGAEGSWEGPVDRSGGRVDGGRPPGSAPRGDAAPLPRPDGADRPVTRGAAEDAFGADPRGEATRAREGRPPGGGPGRAPDPSGRGAVGGSPQDRGTGPADGWRSWDAGPRGETGRTAHADGGGRAPDAYPYEDAPRPAREERSWEDRPRDDRSWEDRSRDDRSWGDRPRDDRSWEGGGPGSPAGADRRGAGGTAARAGSAGGERDAGRAAPDRSAGEGDPPDGGEPPERRPVVGGRGAGEAPRGHRAEPVAPPAAPPPPARPPRPVEEGRSRGGGDARPPGDRRPPTAGPAARGGTDPPDGADRRPFVVVGVGTGVILALLGTLIALTLRACA</sequence>
<keyword evidence="4" id="KW-1185">Reference proteome</keyword>
<keyword evidence="2" id="KW-1133">Transmembrane helix</keyword>
<feature type="compositionally biased region" description="Low complexity" evidence="1">
    <location>
        <begin position="877"/>
        <end position="887"/>
    </location>
</feature>
<feature type="region of interest" description="Disordered" evidence="1">
    <location>
        <begin position="486"/>
        <end position="892"/>
    </location>
</feature>
<feature type="compositionally biased region" description="Basic and acidic residues" evidence="1">
    <location>
        <begin position="598"/>
        <end position="608"/>
    </location>
</feature>
<dbReference type="Proteomes" id="UP001250181">
    <property type="component" value="Unassembled WGS sequence"/>
</dbReference>
<accession>A0ABU3QN56</accession>
<gene>
    <name evidence="3" type="ORF">RND61_19285</name>
</gene>